<accession>A0AAD8C9W3</accession>
<dbReference type="AlphaFoldDB" id="A0AAD8C9W3"/>
<comment type="caution">
    <text evidence="7">The sequence shown here is derived from an EMBL/GenBank/DDBJ whole genome shotgun (WGS) entry which is preliminary data.</text>
</comment>
<name>A0AAD8C9W3_BIOPF</name>
<reference evidence="7" key="2">
    <citation type="submission" date="2023-04" db="EMBL/GenBank/DDBJ databases">
        <authorList>
            <person name="Bu L."/>
            <person name="Lu L."/>
            <person name="Laidemitt M.R."/>
            <person name="Zhang S.M."/>
            <person name="Mutuku M."/>
            <person name="Mkoji G."/>
            <person name="Steinauer M."/>
            <person name="Loker E.S."/>
        </authorList>
    </citation>
    <scope>NUCLEOTIDE SEQUENCE</scope>
    <source>
        <strain evidence="7">KasaAsao</strain>
        <tissue evidence="7">Whole Snail</tissue>
    </source>
</reference>
<dbReference type="Gene3D" id="3.10.100.10">
    <property type="entry name" value="Mannose-Binding Protein A, subunit A"/>
    <property type="match status" value="5"/>
</dbReference>
<dbReference type="SMART" id="SM00034">
    <property type="entry name" value="CLECT"/>
    <property type="match status" value="4"/>
</dbReference>
<keyword evidence="5" id="KW-1133">Transmembrane helix</keyword>
<keyword evidence="8" id="KW-1185">Reference proteome</keyword>
<dbReference type="InterPro" id="IPR052309">
    <property type="entry name" value="C-type_Lectin_Domain_Fam1"/>
</dbReference>
<dbReference type="CDD" id="cd00037">
    <property type="entry name" value="CLECT"/>
    <property type="match status" value="3"/>
</dbReference>
<reference evidence="7" key="1">
    <citation type="journal article" date="2023" name="PLoS Negl. Trop. Dis.">
        <title>A genome sequence for Biomphalaria pfeifferi, the major vector snail for the human-infecting parasite Schistosoma mansoni.</title>
        <authorList>
            <person name="Bu L."/>
            <person name="Lu L."/>
            <person name="Laidemitt M.R."/>
            <person name="Zhang S.M."/>
            <person name="Mutuku M."/>
            <person name="Mkoji G."/>
            <person name="Steinauer M."/>
            <person name="Loker E.S."/>
        </authorList>
    </citation>
    <scope>NUCLEOTIDE SEQUENCE</scope>
    <source>
        <strain evidence="7">KasaAsao</strain>
    </source>
</reference>
<dbReference type="Pfam" id="PF00059">
    <property type="entry name" value="Lectin_C"/>
    <property type="match status" value="4"/>
</dbReference>
<keyword evidence="3" id="KW-0325">Glycoprotein</keyword>
<evidence type="ECO:0000256" key="2">
    <source>
        <dbReference type="ARBA" id="ARBA00023157"/>
    </source>
</evidence>
<feature type="domain" description="C-type lectin" evidence="6">
    <location>
        <begin position="424"/>
        <end position="538"/>
    </location>
</feature>
<dbReference type="InterPro" id="IPR001304">
    <property type="entry name" value="C-type_lectin-like"/>
</dbReference>
<evidence type="ECO:0000313" key="7">
    <source>
        <dbReference type="EMBL" id="KAK0069055.1"/>
    </source>
</evidence>
<evidence type="ECO:0000313" key="8">
    <source>
        <dbReference type="Proteomes" id="UP001233172"/>
    </source>
</evidence>
<dbReference type="SUPFAM" id="SSF56436">
    <property type="entry name" value="C-type lectin-like"/>
    <property type="match status" value="5"/>
</dbReference>
<evidence type="ECO:0000259" key="6">
    <source>
        <dbReference type="PROSITE" id="PS50041"/>
    </source>
</evidence>
<proteinExistence type="predicted"/>
<organism evidence="7 8">
    <name type="scientific">Biomphalaria pfeifferi</name>
    <name type="common">Bloodfluke planorb</name>
    <name type="synonym">Freshwater snail</name>
    <dbReference type="NCBI Taxonomy" id="112525"/>
    <lineage>
        <taxon>Eukaryota</taxon>
        <taxon>Metazoa</taxon>
        <taxon>Spiralia</taxon>
        <taxon>Lophotrochozoa</taxon>
        <taxon>Mollusca</taxon>
        <taxon>Gastropoda</taxon>
        <taxon>Heterobranchia</taxon>
        <taxon>Euthyneura</taxon>
        <taxon>Panpulmonata</taxon>
        <taxon>Hygrophila</taxon>
        <taxon>Lymnaeoidea</taxon>
        <taxon>Planorbidae</taxon>
        <taxon>Biomphalaria</taxon>
    </lineage>
</organism>
<feature type="domain" description="C-type lectin" evidence="6">
    <location>
        <begin position="280"/>
        <end position="402"/>
    </location>
</feature>
<keyword evidence="5" id="KW-0472">Membrane</keyword>
<evidence type="ECO:0000256" key="4">
    <source>
        <dbReference type="SAM" id="MobiDB-lite"/>
    </source>
</evidence>
<evidence type="ECO:0000256" key="3">
    <source>
        <dbReference type="ARBA" id="ARBA00023180"/>
    </source>
</evidence>
<dbReference type="Proteomes" id="UP001233172">
    <property type="component" value="Unassembled WGS sequence"/>
</dbReference>
<dbReference type="PROSITE" id="PS50041">
    <property type="entry name" value="C_TYPE_LECTIN_2"/>
    <property type="match status" value="4"/>
</dbReference>
<evidence type="ECO:0000256" key="5">
    <source>
        <dbReference type="SAM" id="Phobius"/>
    </source>
</evidence>
<feature type="domain" description="C-type lectin" evidence="6">
    <location>
        <begin position="8"/>
        <end position="125"/>
    </location>
</feature>
<feature type="transmembrane region" description="Helical" evidence="5">
    <location>
        <begin position="1207"/>
        <end position="1233"/>
    </location>
</feature>
<feature type="compositionally biased region" description="Low complexity" evidence="4">
    <location>
        <begin position="1118"/>
        <end position="1139"/>
    </location>
</feature>
<protein>
    <submittedName>
        <fullName evidence="7">Mucin-5AC</fullName>
    </submittedName>
</protein>
<gene>
    <name evidence="7" type="ORF">Bpfe_001237</name>
</gene>
<dbReference type="PANTHER" id="PTHR46490:SF6">
    <property type="entry name" value="ASIALOGLYCOPROTEIN RECEPTOR 1-LIKE-RELATED"/>
    <property type="match status" value="1"/>
</dbReference>
<dbReference type="GO" id="GO:0030246">
    <property type="term" value="F:carbohydrate binding"/>
    <property type="evidence" value="ECO:0007669"/>
    <property type="project" value="UniProtKB-KW"/>
</dbReference>
<keyword evidence="5" id="KW-0812">Transmembrane</keyword>
<feature type="domain" description="C-type lectin" evidence="6">
    <location>
        <begin position="147"/>
        <end position="266"/>
    </location>
</feature>
<feature type="region of interest" description="Disordered" evidence="4">
    <location>
        <begin position="1118"/>
        <end position="1151"/>
    </location>
</feature>
<dbReference type="InterPro" id="IPR016187">
    <property type="entry name" value="CTDL_fold"/>
</dbReference>
<keyword evidence="2" id="KW-1015">Disulfide bond</keyword>
<sequence length="1246" mass="139048">MIKESVFVRERCLVLFRLPLSWEDSKNYCEKNFYGGSISELLSDEERIKASGLLKTHGSSSAWLGLTDIETSGQYLWTYSRTTINDTFLMNNVTLLSHERHCIQLLTNNTFTVNDCQSQGDFFCDIDFKGLQNVADSCYPWKSSVFKDGICYKSFNIHLSLSEAKSQCQTFNAIISETTGTVEYGVISQYIKDQNYTSGVWVGAYVDYDGFYKWNTTSTKLLYQWVDNFTQVNVSSRTQHSCVAMDPIEGLFYEVSCAIANYYLCERADPCWFLKESVYIRGRCLVLSDAMLTWTQAKSYCENDFHGGRLSELIFENERKTSSELIQYFRVKSSQAWIALTSREYGTFQWTYSNTSISKYNGFQWQASGQDYLVGNESCVAIVDVDTFSVTSCEKLSNVLCDIEVNRLDPITDPCYPWKNSVFDNGTCFILFTSLMPWDKAHTLCAEKGYKLVELTTDSRLTSAANFLKVQGQSAWVGAQRKNDPHSREFVWKSSNVSITVNWTDVVDTNTSDVCVLFDPVSGLYGESCSSQHALVCEVAKTDPCESIKSHDVYINGQCYFKKNDHLSWTEAQEACLKDRSTLAYPSNTTDFTNKLLTMVKLNEEVWLQDSNSKAMKWFNASIVPATSTDSETHAFICQTAAAALRPKDYIIAVPTALTASSSFKARLSITSSYSTITVYLNITSVCGGQMLYKYYSVGPFSSSTLYLEPLMISCNKYVSRRYAQVTSTQPVTIVLQVEDSASRLAGSTLVLPAAMFTPSGVARSYFVENILKKLIDESIALVMMPSKLDAAIVLDVLRTLETQDIVANVSYSLTSYQVTGSNVLSSVVNSSSSELDNEGDVTFDQLLPLKYSGSQYISFPCPGISCLLGNITFRLISLLYNNYIYINGSSGLVEQVSLKKVGEVRELDLPSSSFYFFSSSKNKSFYISLTIRDSVGGSFTPDNVCETSLIPVQLWRYHYVVDIGTRRPLLNIFLFVIVETSLRESIEINSIKRVSECTDIPGTNWTGCVYNMTSDVESLYHVQLKYHQRNLAAYMLTYDNVTMACTTLGAADDIKQSNSFSESSYLWSLNALPSETISPDTCTLPTTTVAPSTTATTSQSSTVVYINACNTSLWNDSTTPSQNLSSSTTSQNTTSMSSEITSEDTPRNNIVTTTTTTTTKQDISQYLKGIVQNLTVDKESTSAFRRTKECVPDYRPSSNAVGATGIALLTFVFGFICGNDVVILVIAVIKWLKMKISLSLRNIPS</sequence>
<dbReference type="PANTHER" id="PTHR46490">
    <property type="entry name" value="C-TYPE LECTIN DOMAIN FAMILY 12 MEMBER A-RELATED"/>
    <property type="match status" value="1"/>
</dbReference>
<dbReference type="EMBL" id="JASAOG010000003">
    <property type="protein sequence ID" value="KAK0069055.1"/>
    <property type="molecule type" value="Genomic_DNA"/>
</dbReference>
<evidence type="ECO:0000256" key="1">
    <source>
        <dbReference type="ARBA" id="ARBA00022734"/>
    </source>
</evidence>
<dbReference type="InterPro" id="IPR016186">
    <property type="entry name" value="C-type_lectin-like/link_sf"/>
</dbReference>
<keyword evidence="1" id="KW-0430">Lectin</keyword>